<proteinExistence type="predicted"/>
<feature type="domain" description="Protein kinase" evidence="1">
    <location>
        <begin position="1"/>
        <end position="143"/>
    </location>
</feature>
<dbReference type="PANTHER" id="PTHR44329:SF260">
    <property type="entry name" value="PROTEIN KINASE DOMAIN-CONTAINING PROTEIN"/>
    <property type="match status" value="1"/>
</dbReference>
<dbReference type="SUPFAM" id="SSF56112">
    <property type="entry name" value="Protein kinase-like (PK-like)"/>
    <property type="match status" value="1"/>
</dbReference>
<dbReference type="Pfam" id="PF07714">
    <property type="entry name" value="PK_Tyr_Ser-Thr"/>
    <property type="match status" value="1"/>
</dbReference>
<dbReference type="Gramene" id="Pp3c20_21220V3.1">
    <property type="protein sequence ID" value="Pp3c20_21220V3.1"/>
    <property type="gene ID" value="Pp3c20_21220"/>
</dbReference>
<dbReference type="InterPro" id="IPR051681">
    <property type="entry name" value="Ser/Thr_Kinases-Pseudokinases"/>
</dbReference>
<keyword evidence="3" id="KW-1185">Reference proteome</keyword>
<dbReference type="Proteomes" id="UP000006727">
    <property type="component" value="Chromosome 20"/>
</dbReference>
<dbReference type="EMBL" id="ABEU02000020">
    <property type="status" value="NOT_ANNOTATED_CDS"/>
    <property type="molecule type" value="Genomic_DNA"/>
</dbReference>
<evidence type="ECO:0000313" key="3">
    <source>
        <dbReference type="Proteomes" id="UP000006727"/>
    </source>
</evidence>
<sequence length="187" mass="22103">LKNILVKIVESKIMNKIIQHAIVKVIDFGMSKMEVGRNSKTIEHNYIYDSPKYMAPETLKNRFQTIAMCPFEAHVYSFVIICSKILSKKIHFMIIEKGERPKLPSNCDNFIELIKEYWRLNPLHRPKFASICKRLNLLKYNFLVGMNVPNAPYFGVSKKNYYQNEDLQQILYQLRKIRLVQKIIESM</sequence>
<evidence type="ECO:0000259" key="1">
    <source>
        <dbReference type="PROSITE" id="PS50011"/>
    </source>
</evidence>
<dbReference type="GO" id="GO:0004672">
    <property type="term" value="F:protein kinase activity"/>
    <property type="evidence" value="ECO:0007669"/>
    <property type="project" value="InterPro"/>
</dbReference>
<protein>
    <recommendedName>
        <fullName evidence="1">Protein kinase domain-containing protein</fullName>
    </recommendedName>
</protein>
<evidence type="ECO:0000313" key="2">
    <source>
        <dbReference type="EnsemblPlants" id="Pp3c20_21220V3.1"/>
    </source>
</evidence>
<dbReference type="GO" id="GO:0005524">
    <property type="term" value="F:ATP binding"/>
    <property type="evidence" value="ECO:0007669"/>
    <property type="project" value="InterPro"/>
</dbReference>
<dbReference type="InterPro" id="IPR000719">
    <property type="entry name" value="Prot_kinase_dom"/>
</dbReference>
<dbReference type="AlphaFoldDB" id="A0A7I4C3D5"/>
<dbReference type="PROSITE" id="PS50011">
    <property type="entry name" value="PROTEIN_KINASE_DOM"/>
    <property type="match status" value="1"/>
</dbReference>
<dbReference type="InterPro" id="IPR011009">
    <property type="entry name" value="Kinase-like_dom_sf"/>
</dbReference>
<dbReference type="InterPro" id="IPR001245">
    <property type="entry name" value="Ser-Thr/Tyr_kinase_cat_dom"/>
</dbReference>
<dbReference type="PANTHER" id="PTHR44329">
    <property type="entry name" value="SERINE/THREONINE-PROTEIN KINASE TNNI3K-RELATED"/>
    <property type="match status" value="1"/>
</dbReference>
<dbReference type="Gene3D" id="1.10.510.10">
    <property type="entry name" value="Transferase(Phosphotransferase) domain 1"/>
    <property type="match status" value="1"/>
</dbReference>
<dbReference type="EnsemblPlants" id="Pp3c20_21220V3.1">
    <property type="protein sequence ID" value="Pp3c20_21220V3.1"/>
    <property type="gene ID" value="Pp3c20_21220"/>
</dbReference>
<reference evidence="2 3" key="1">
    <citation type="journal article" date="2008" name="Science">
        <title>The Physcomitrella genome reveals evolutionary insights into the conquest of land by plants.</title>
        <authorList>
            <person name="Rensing S."/>
            <person name="Lang D."/>
            <person name="Zimmer A."/>
            <person name="Terry A."/>
            <person name="Salamov A."/>
            <person name="Shapiro H."/>
            <person name="Nishiyama T."/>
            <person name="Perroud P.-F."/>
            <person name="Lindquist E."/>
            <person name="Kamisugi Y."/>
            <person name="Tanahashi T."/>
            <person name="Sakakibara K."/>
            <person name="Fujita T."/>
            <person name="Oishi K."/>
            <person name="Shin-I T."/>
            <person name="Kuroki Y."/>
            <person name="Toyoda A."/>
            <person name="Suzuki Y."/>
            <person name="Hashimoto A."/>
            <person name="Yamaguchi K."/>
            <person name="Sugano A."/>
            <person name="Kohara Y."/>
            <person name="Fujiyama A."/>
            <person name="Anterola A."/>
            <person name="Aoki S."/>
            <person name="Ashton N."/>
            <person name="Barbazuk W.B."/>
            <person name="Barker E."/>
            <person name="Bennetzen J."/>
            <person name="Bezanilla M."/>
            <person name="Blankenship R."/>
            <person name="Cho S.H."/>
            <person name="Dutcher S."/>
            <person name="Estelle M."/>
            <person name="Fawcett J.A."/>
            <person name="Gundlach H."/>
            <person name="Hanada K."/>
            <person name="Heyl A."/>
            <person name="Hicks K.A."/>
            <person name="Hugh J."/>
            <person name="Lohr M."/>
            <person name="Mayer K."/>
            <person name="Melkozernov A."/>
            <person name="Murata T."/>
            <person name="Nelson D."/>
            <person name="Pils B."/>
            <person name="Prigge M."/>
            <person name="Reiss B."/>
            <person name="Renner T."/>
            <person name="Rombauts S."/>
            <person name="Rushton P."/>
            <person name="Sanderfoot A."/>
            <person name="Schween G."/>
            <person name="Shiu S.-H."/>
            <person name="Stueber K."/>
            <person name="Theodoulou F.L."/>
            <person name="Tu H."/>
            <person name="Van de Peer Y."/>
            <person name="Verrier P.J."/>
            <person name="Waters E."/>
            <person name="Wood A."/>
            <person name="Yang L."/>
            <person name="Cove D."/>
            <person name="Cuming A."/>
            <person name="Hasebe M."/>
            <person name="Lucas S."/>
            <person name="Mishler D.B."/>
            <person name="Reski R."/>
            <person name="Grigoriev I."/>
            <person name="Quatrano R.S."/>
            <person name="Boore J.L."/>
        </authorList>
    </citation>
    <scope>NUCLEOTIDE SEQUENCE [LARGE SCALE GENOMIC DNA]</scope>
    <source>
        <strain evidence="2 3">cv. Gransden 2004</strain>
    </source>
</reference>
<accession>A0A7I4C3D5</accession>
<reference evidence="2" key="3">
    <citation type="submission" date="2020-12" db="UniProtKB">
        <authorList>
            <consortium name="EnsemblPlants"/>
        </authorList>
    </citation>
    <scope>IDENTIFICATION</scope>
</reference>
<organism evidence="2 3">
    <name type="scientific">Physcomitrium patens</name>
    <name type="common">Spreading-leaved earth moss</name>
    <name type="synonym">Physcomitrella patens</name>
    <dbReference type="NCBI Taxonomy" id="3218"/>
    <lineage>
        <taxon>Eukaryota</taxon>
        <taxon>Viridiplantae</taxon>
        <taxon>Streptophyta</taxon>
        <taxon>Embryophyta</taxon>
        <taxon>Bryophyta</taxon>
        <taxon>Bryophytina</taxon>
        <taxon>Bryopsida</taxon>
        <taxon>Funariidae</taxon>
        <taxon>Funariales</taxon>
        <taxon>Funariaceae</taxon>
        <taxon>Physcomitrium</taxon>
    </lineage>
</organism>
<name>A0A7I4C3D5_PHYPA</name>
<reference evidence="2 3" key="2">
    <citation type="journal article" date="2018" name="Plant J.">
        <title>The Physcomitrella patens chromosome-scale assembly reveals moss genome structure and evolution.</title>
        <authorList>
            <person name="Lang D."/>
            <person name="Ullrich K.K."/>
            <person name="Murat F."/>
            <person name="Fuchs J."/>
            <person name="Jenkins J."/>
            <person name="Haas F.B."/>
            <person name="Piednoel M."/>
            <person name="Gundlach H."/>
            <person name="Van Bel M."/>
            <person name="Meyberg R."/>
            <person name="Vives C."/>
            <person name="Morata J."/>
            <person name="Symeonidi A."/>
            <person name="Hiss M."/>
            <person name="Muchero W."/>
            <person name="Kamisugi Y."/>
            <person name="Saleh O."/>
            <person name="Blanc G."/>
            <person name="Decker E.L."/>
            <person name="van Gessel N."/>
            <person name="Grimwood J."/>
            <person name="Hayes R.D."/>
            <person name="Graham S.W."/>
            <person name="Gunter L.E."/>
            <person name="McDaniel S.F."/>
            <person name="Hoernstein S.N.W."/>
            <person name="Larsson A."/>
            <person name="Li F.W."/>
            <person name="Perroud P.F."/>
            <person name="Phillips J."/>
            <person name="Ranjan P."/>
            <person name="Rokshar D.S."/>
            <person name="Rothfels C.J."/>
            <person name="Schneider L."/>
            <person name="Shu S."/>
            <person name="Stevenson D.W."/>
            <person name="Thummler F."/>
            <person name="Tillich M."/>
            <person name="Villarreal Aguilar J.C."/>
            <person name="Widiez T."/>
            <person name="Wong G.K."/>
            <person name="Wymore A."/>
            <person name="Zhang Y."/>
            <person name="Zimmer A.D."/>
            <person name="Quatrano R.S."/>
            <person name="Mayer K.F.X."/>
            <person name="Goodstein D."/>
            <person name="Casacuberta J.M."/>
            <person name="Vandepoele K."/>
            <person name="Reski R."/>
            <person name="Cuming A.C."/>
            <person name="Tuskan G.A."/>
            <person name="Maumus F."/>
            <person name="Salse J."/>
            <person name="Schmutz J."/>
            <person name="Rensing S.A."/>
        </authorList>
    </citation>
    <scope>NUCLEOTIDE SEQUENCE [LARGE SCALE GENOMIC DNA]</scope>
    <source>
        <strain evidence="2 3">cv. Gransden 2004</strain>
    </source>
</reference>